<dbReference type="EMBL" id="FN869568">
    <property type="protein sequence ID" value="CBV43004.1"/>
    <property type="molecule type" value="Genomic_DNA"/>
</dbReference>
<reference evidence="4" key="3">
    <citation type="journal article" date="2011" name="Environ. Microbiol.">
        <title>A blueprint of ectoine metabolism from the genome of the industrial producer Halomonas elongata DSM 2581(T).</title>
        <authorList>
            <person name="Schwibbert K."/>
            <person name="Marin-Sanguino A."/>
            <person name="Bagyan I."/>
            <person name="Heidrich G."/>
            <person name="Lentzen G."/>
            <person name="Seitz H."/>
            <person name="Rampp M."/>
            <person name="Schuster S.C."/>
            <person name="Klenk H.P."/>
            <person name="Pfeiffer F."/>
            <person name="Oesterhelt D."/>
            <person name="Kunte H.J."/>
        </authorList>
    </citation>
    <scope>NUCLEOTIDE SEQUENCE [LARGE SCALE GENOMIC DNA]</scope>
    <source>
        <strain evidence="4">ATCC 33173 / DSM 2581 / NBRC 15536 / NCIMB 2198 / 1H9</strain>
    </source>
</reference>
<reference evidence="2" key="2">
    <citation type="submission" date="2010-05" db="EMBL/GenBank/DDBJ databases">
        <title>Revision and reannotation of the Halomonas elongata DSM 2581(T) genome.</title>
        <authorList>
            <person name="Pfeiffer F."/>
            <person name="Bagyan I."/>
            <person name="Alfaro-Espinoza G."/>
            <person name="Zamora-Lagos M.A."/>
            <person name="Habermann B."/>
            <person name="Oesterhelt D."/>
            <person name="Kunte H.J."/>
        </authorList>
    </citation>
    <scope>NUCLEOTIDE SEQUENCE</scope>
    <source>
        <strain evidence="2">Type strain: DSM 2581</strain>
    </source>
</reference>
<evidence type="ECO:0000313" key="2">
    <source>
        <dbReference type="EMBL" id="CBV43004.1"/>
    </source>
</evidence>
<dbReference type="RefSeq" id="WP_013332876.1">
    <property type="nucleotide sequence ID" value="NC_014532.2"/>
</dbReference>
<protein>
    <recommendedName>
        <fullName evidence="6">Lipoprotein</fullName>
    </recommendedName>
</protein>
<reference evidence="2" key="1">
    <citation type="journal article" date="2010" name="Environ. Microbiol.">
        <title>A blueprint of ectoine metabolism from the genome of the industrial producer Halomonas elongata DSM 2581(T).</title>
        <authorList>
            <person name="Schwibbert K."/>
            <person name="Marin-Sanguino A."/>
            <person name="Bagyan I."/>
            <person name="Heidrich G."/>
            <person name="Lentzen G."/>
            <person name="Seitz H."/>
            <person name="Rampp M."/>
            <person name="Schuster S.C."/>
            <person name="Klenk H.P."/>
            <person name="Pfeiffer F."/>
            <person name="Oesterhelt D."/>
            <person name="Kunte H.J."/>
        </authorList>
    </citation>
    <scope>NUCLEOTIDE SEQUENCE</scope>
    <source>
        <strain evidence="2">Type strain: DSM 2581</strain>
    </source>
</reference>
<dbReference type="OrthoDB" id="6167035at2"/>
<accession>E1V4R6</accession>
<dbReference type="HOGENOM" id="CLU_1407056_0_0_6"/>
<proteinExistence type="predicted"/>
<gene>
    <name evidence="2" type="ordered locus">HELO_3120</name>
    <name evidence="3" type="ORF">SR933_09895</name>
</gene>
<dbReference type="GeneID" id="91010487"/>
<dbReference type="AlphaFoldDB" id="E1V4R6"/>
<evidence type="ECO:0000256" key="1">
    <source>
        <dbReference type="SAM" id="MobiDB-lite"/>
    </source>
</evidence>
<keyword evidence="5" id="KW-1185">Reference proteome</keyword>
<dbReference type="Proteomes" id="UP001322512">
    <property type="component" value="Chromosome"/>
</dbReference>
<feature type="compositionally biased region" description="Acidic residues" evidence="1">
    <location>
        <begin position="39"/>
        <end position="55"/>
    </location>
</feature>
<dbReference type="eggNOG" id="ENOG5033N2E">
    <property type="taxonomic scope" value="Bacteria"/>
</dbReference>
<feature type="region of interest" description="Disordered" evidence="1">
    <location>
        <begin position="22"/>
        <end position="56"/>
    </location>
</feature>
<evidence type="ECO:0000313" key="4">
    <source>
        <dbReference type="Proteomes" id="UP000008707"/>
    </source>
</evidence>
<name>E1V4R6_HALED</name>
<evidence type="ECO:0000313" key="5">
    <source>
        <dbReference type="Proteomes" id="UP001322512"/>
    </source>
</evidence>
<organism evidence="2 4">
    <name type="scientific">Halomonas elongata (strain ATCC 33173 / DSM 2581 / NBRC 15536 / NCIMB 2198 / 1H9)</name>
    <dbReference type="NCBI Taxonomy" id="768066"/>
    <lineage>
        <taxon>Bacteria</taxon>
        <taxon>Pseudomonadati</taxon>
        <taxon>Pseudomonadota</taxon>
        <taxon>Gammaproteobacteria</taxon>
        <taxon>Oceanospirillales</taxon>
        <taxon>Halomonadaceae</taxon>
        <taxon>Halomonas</taxon>
    </lineage>
</organism>
<evidence type="ECO:0000313" key="3">
    <source>
        <dbReference type="EMBL" id="WPU45577.1"/>
    </source>
</evidence>
<dbReference type="Proteomes" id="UP000008707">
    <property type="component" value="Chromosome"/>
</dbReference>
<dbReference type="STRING" id="768066.HELO_3120"/>
<dbReference type="EMBL" id="CP139472">
    <property type="protein sequence ID" value="WPU45577.1"/>
    <property type="molecule type" value="Genomic_DNA"/>
</dbReference>
<reference evidence="3 5" key="4">
    <citation type="submission" date="2023-11" db="EMBL/GenBank/DDBJ databases">
        <title>MicrobeMod: A computational toolkit for identifying prokaryotic methylation and restriction-modification with nanopore sequencing.</title>
        <authorList>
            <person name="Crits-Christoph A."/>
            <person name="Kang S.C."/>
            <person name="Lee H."/>
            <person name="Ostrov N."/>
        </authorList>
    </citation>
    <scope>NUCLEOTIDE SEQUENCE [LARGE SCALE GENOMIC DNA]</scope>
    <source>
        <strain evidence="3 5">ATCC 33173</strain>
    </source>
</reference>
<dbReference type="PROSITE" id="PS51257">
    <property type="entry name" value="PROKAR_LIPOPROTEIN"/>
    <property type="match status" value="1"/>
</dbReference>
<sequence length="186" mass="19807">MKGWRRVMVGIMLSLLAGCGNGEEQDDGSAERLGGVAQPEEEHDTEPAPEQEPFDQEVALGVSVRLDETSRLRVEGTTNLPPGTRLRVMAQRNASGVSWRESVVVEEGGFAAGPFGPGSGLPEGAYRIRVTMPPASVQPASVQSRLGRQGEHLSGPFVVGTQHGQGQVIEAQWSLRIEPGGVQMTP</sequence>
<evidence type="ECO:0008006" key="6">
    <source>
        <dbReference type="Google" id="ProtNLM"/>
    </source>
</evidence>
<dbReference type="KEGG" id="hel:HELO_3120"/>